<keyword evidence="11" id="KW-1185">Reference proteome</keyword>
<dbReference type="PANTHER" id="PTHR43788:SF8">
    <property type="entry name" value="DNA-BINDING PROTEIN SMUBP-2"/>
    <property type="match status" value="1"/>
</dbReference>
<evidence type="ECO:0000259" key="7">
    <source>
        <dbReference type="Pfam" id="PF13086"/>
    </source>
</evidence>
<name>A0ABT4MJE9_9NOCA</name>
<keyword evidence="4" id="KW-0347">Helicase</keyword>
<dbReference type="InterPro" id="IPR027417">
    <property type="entry name" value="P-loop_NTPase"/>
</dbReference>
<dbReference type="Pfam" id="PF13086">
    <property type="entry name" value="AAA_11"/>
    <property type="match status" value="1"/>
</dbReference>
<evidence type="ECO:0000256" key="4">
    <source>
        <dbReference type="ARBA" id="ARBA00022806"/>
    </source>
</evidence>
<comment type="caution">
    <text evidence="10">The sequence shown here is derived from an EMBL/GenBank/DDBJ whole genome shotgun (WGS) entry which is preliminary data.</text>
</comment>
<evidence type="ECO:0000256" key="6">
    <source>
        <dbReference type="SAM" id="MobiDB-lite"/>
    </source>
</evidence>
<proteinExistence type="inferred from homology"/>
<dbReference type="InterPro" id="IPR041677">
    <property type="entry name" value="DNA2/NAM7_AAA_11"/>
</dbReference>
<feature type="domain" description="Restriction endonuclease type II-like" evidence="9">
    <location>
        <begin position="1329"/>
        <end position="1417"/>
    </location>
</feature>
<keyword evidence="2" id="KW-0547">Nucleotide-binding</keyword>
<evidence type="ECO:0000256" key="2">
    <source>
        <dbReference type="ARBA" id="ARBA00022741"/>
    </source>
</evidence>
<evidence type="ECO:0000256" key="1">
    <source>
        <dbReference type="ARBA" id="ARBA00007913"/>
    </source>
</evidence>
<dbReference type="InterPro" id="IPR047187">
    <property type="entry name" value="SF1_C_Upf1"/>
</dbReference>
<evidence type="ECO:0000313" key="11">
    <source>
        <dbReference type="Proteomes" id="UP001081071"/>
    </source>
</evidence>
<dbReference type="SUPFAM" id="SSF52540">
    <property type="entry name" value="P-loop containing nucleoside triphosphate hydrolases"/>
    <property type="match status" value="1"/>
</dbReference>
<feature type="compositionally biased region" description="Low complexity" evidence="6">
    <location>
        <begin position="1507"/>
        <end position="1529"/>
    </location>
</feature>
<dbReference type="InterPro" id="IPR049468">
    <property type="entry name" value="Restrct_endonuc-II-like_dom"/>
</dbReference>
<keyword evidence="5" id="KW-0067">ATP-binding</keyword>
<sequence>MSGVEDSELRGRVRRLLEFLRETVGTQSKPMRTYGSDARVEWLFDDSRPLDVNVDVVPGEVAARIPRRGIEPSPALPEFLKAWVDETATPPILPAQAPAALRSEFNGWLENWSAWAIDDHKRRPFAELFRSVDLMLHDLDTQPESLELVIASGYLNATVGEQQIATHLVTQQASITRDDSTGDLLVTLAPASTPRLEDVQVLLELAGFDRSDSLKLQRKLGETVTSSLSSAVPALLRKWASSALADPVTIIEDHDKPNPAGVNSLRMSPALVLRKRGAFALLSYYEAMLAALDDGAPLPVGLSQLVETLDDSSRYDWLSSGASATPSAEPLFPLPANRAQRTIIDKLMNDTGVVVEGPPGTGKTHTIANLMSALMAQGQRVLVTSEKAQALRVLRDKLPVELQDLCVSITDMARGGSAELDASVSTIAARKAAFDPTLSARNIKNLAGRRFGAKERRYKLTERIKVARISETIVHSPTPTYTGTLAAIIDKLDARQSQLGWIPGPLHAEQPPFDASTFAELVRLISTPDTDASGRPQIGHLLLSVDEVRSLSALAATSTTVGMLPNLVGVDHSQLQYVSPSAHSLAERARAVEGFGPQYVSLADGLLAGTLGPLWSRVQTVSAMLSVAVNADAAVGSHHVTTEVANRPALNAFDELAKLHENGPFDRMRWLRAPHEEREVAKLEANAKVDGVVVTHGADLRIVTEHIRALVAVDDAANLLRGIGIELPDDAALSREQRVNALHVVWNQVLATGALGTARDELVAALGAFVPTVPPVTSLPQAAALATEVAGLANQARATAARTALNAGAERLSALEQNADINALIAALRSADAEAYASVAASYTAPEPSRDDGRRLDELMQQLETAAPALARNLTENETAEWPALAENFGNAWVWRWTRQWIEKHQRGRDTGDESKDQLAPIAMAELDTELDSLDEEISELTAQLAAEQAWQACLQRMTGREVNALRAYQENMSNAGLGTSALSQRYRVAARSAMQDAQTAVPAWIMPIRQVLSSIPPQQNAFDVVIVDEASQAEITSMFLMWLAPRVIVVGDDKQCAPASIQSYTLETVVERLDAYLPDVPFATRMTMTPRSSLFSMLRTRFGNVVRLREHYRSMPEIIKWSSTQFYGDQPLVPVRQFGADRIAPLRSMFVEDASNTGSSTRLTNTGEANALVDQLVVCLAEPDYEEKTFGVVVLQGAAQADLIRSLIFERVPSEQIDERRIRVGTPPDFQGDERDVVFLSMVIAPGSKSRALTTDMFKRRFNVAATRARDQLWLFHSVPAENLSANDLRRSLLSYVEAAPTVPVPAMPEGVTPNNRHPDFGSLLEQRAFLGLVDRGYHVNPRVDVNDISIDLVVTGAAARVAIECDDDSDVDGSELLHRMEREFELRRCGWTFHRVRASDFGLNPELTLDAITEVLDSVGVLPDEVAISVEGKSESLWAPIALVGDEEDAEPDDEVIELLNVEAPAPSQNVDVELAPLPEVIETPEEVLDDEPDAVEDDDDYVTGDDPPNAEAAEASPEVAVEQAPVRSMPREDLIAAIRYSLQRNKFSVSQTVQDCEVTAEAVLDAIAEIKSRDAALKAAQVRPSGPAPESMPRQVRRTTVPTVAAESVSLQAQLDALPAASWAGAREIVVAAARPDSPLTAERCQRVTGLSRVKAEELLSDLVLLRRLSLRKSAGVEEWVRPESAR</sequence>
<feature type="domain" description="DNA2/NAM7 helicase-like C-terminal" evidence="8">
    <location>
        <begin position="1093"/>
        <end position="1277"/>
    </location>
</feature>
<reference evidence="10" key="1">
    <citation type="submission" date="2022-12" db="EMBL/GenBank/DDBJ databases">
        <authorList>
            <person name="Krivoruchko A.V."/>
            <person name="Elkin A."/>
        </authorList>
    </citation>
    <scope>NUCLEOTIDE SEQUENCE</scope>
    <source>
        <strain evidence="10">IEGM 1391</strain>
    </source>
</reference>
<dbReference type="Gene3D" id="3.40.50.300">
    <property type="entry name" value="P-loop containing nucleotide triphosphate hydrolases"/>
    <property type="match status" value="3"/>
</dbReference>
<evidence type="ECO:0000256" key="3">
    <source>
        <dbReference type="ARBA" id="ARBA00022801"/>
    </source>
</evidence>
<dbReference type="Pfam" id="PF13087">
    <property type="entry name" value="AAA_12"/>
    <property type="match status" value="1"/>
</dbReference>
<evidence type="ECO:0000256" key="5">
    <source>
        <dbReference type="ARBA" id="ARBA00022840"/>
    </source>
</evidence>
<dbReference type="InterPro" id="IPR041679">
    <property type="entry name" value="DNA2/NAM7-like_C"/>
</dbReference>
<dbReference type="PANTHER" id="PTHR43788">
    <property type="entry name" value="DNA2/NAM7 HELICASE FAMILY MEMBER"/>
    <property type="match status" value="1"/>
</dbReference>
<comment type="similarity">
    <text evidence="1">Belongs to the DNA2/NAM7 helicase family.</text>
</comment>
<feature type="compositionally biased region" description="Acidic residues" evidence="6">
    <location>
        <begin position="1486"/>
        <end position="1506"/>
    </location>
</feature>
<dbReference type="RefSeq" id="WP_269607371.1">
    <property type="nucleotide sequence ID" value="NZ_JAPWIJ010000009.1"/>
</dbReference>
<evidence type="ECO:0000313" key="10">
    <source>
        <dbReference type="EMBL" id="MCZ4520953.1"/>
    </source>
</evidence>
<accession>A0ABT4MJE9</accession>
<protein>
    <submittedName>
        <fullName evidence="10">AAA domain-containing protein</fullName>
    </submittedName>
</protein>
<evidence type="ECO:0000259" key="9">
    <source>
        <dbReference type="Pfam" id="PF18741"/>
    </source>
</evidence>
<feature type="region of interest" description="Disordered" evidence="6">
    <location>
        <begin position="1486"/>
        <end position="1529"/>
    </location>
</feature>
<feature type="domain" description="DNA2/NAM7 helicase helicase" evidence="7">
    <location>
        <begin position="337"/>
        <end position="400"/>
    </location>
</feature>
<dbReference type="Proteomes" id="UP001081071">
    <property type="component" value="Unassembled WGS sequence"/>
</dbReference>
<dbReference type="EMBL" id="JAPWIJ010000009">
    <property type="protein sequence ID" value="MCZ4520953.1"/>
    <property type="molecule type" value="Genomic_DNA"/>
</dbReference>
<dbReference type="InterPro" id="IPR050534">
    <property type="entry name" value="Coronavir_polyprotein_1ab"/>
</dbReference>
<dbReference type="CDD" id="cd18808">
    <property type="entry name" value="SF1_C_Upf1"/>
    <property type="match status" value="1"/>
</dbReference>
<evidence type="ECO:0000259" key="8">
    <source>
        <dbReference type="Pfam" id="PF13087"/>
    </source>
</evidence>
<dbReference type="Pfam" id="PF18741">
    <property type="entry name" value="MTES_1575"/>
    <property type="match status" value="1"/>
</dbReference>
<organism evidence="10 11">
    <name type="scientific">Rhodococcus ruber</name>
    <dbReference type="NCBI Taxonomy" id="1830"/>
    <lineage>
        <taxon>Bacteria</taxon>
        <taxon>Bacillati</taxon>
        <taxon>Actinomycetota</taxon>
        <taxon>Actinomycetes</taxon>
        <taxon>Mycobacteriales</taxon>
        <taxon>Nocardiaceae</taxon>
        <taxon>Rhodococcus</taxon>
    </lineage>
</organism>
<gene>
    <name evidence="10" type="ORF">O4220_20775</name>
</gene>
<keyword evidence="3" id="KW-0378">Hydrolase</keyword>